<organism evidence="4 5">
    <name type="scientific">Marmota marmota marmota</name>
    <name type="common">Alpine marmot</name>
    <dbReference type="NCBI Taxonomy" id="9994"/>
    <lineage>
        <taxon>Eukaryota</taxon>
        <taxon>Metazoa</taxon>
        <taxon>Chordata</taxon>
        <taxon>Craniata</taxon>
        <taxon>Vertebrata</taxon>
        <taxon>Euteleostomi</taxon>
        <taxon>Mammalia</taxon>
        <taxon>Eutheria</taxon>
        <taxon>Euarchontoglires</taxon>
        <taxon>Glires</taxon>
        <taxon>Rodentia</taxon>
        <taxon>Sciuromorpha</taxon>
        <taxon>Sciuridae</taxon>
        <taxon>Xerinae</taxon>
        <taxon>Marmotini</taxon>
        <taxon>Marmota</taxon>
    </lineage>
</organism>
<dbReference type="SMART" id="SM00252">
    <property type="entry name" value="SH2"/>
    <property type="match status" value="1"/>
</dbReference>
<proteinExistence type="predicted"/>
<evidence type="ECO:0000259" key="3">
    <source>
        <dbReference type="PROSITE" id="PS50001"/>
    </source>
</evidence>
<evidence type="ECO:0000313" key="5">
    <source>
        <dbReference type="Proteomes" id="UP000694407"/>
    </source>
</evidence>
<reference evidence="4" key="1">
    <citation type="submission" date="2025-08" db="UniProtKB">
        <authorList>
            <consortium name="Ensembl"/>
        </authorList>
    </citation>
    <scope>IDENTIFICATION</scope>
</reference>
<dbReference type="SUPFAM" id="SSF55550">
    <property type="entry name" value="SH2 domain"/>
    <property type="match status" value="1"/>
</dbReference>
<accession>A0A8C6A851</accession>
<name>A0A8C6A851_MARMA</name>
<evidence type="ECO:0000256" key="1">
    <source>
        <dbReference type="PROSITE-ProRule" id="PRU00191"/>
    </source>
</evidence>
<protein>
    <recommendedName>
        <fullName evidence="3">SH2 domain-containing protein</fullName>
    </recommendedName>
</protein>
<evidence type="ECO:0000256" key="2">
    <source>
        <dbReference type="SAM" id="MobiDB-lite"/>
    </source>
</evidence>
<dbReference type="Pfam" id="PF00017">
    <property type="entry name" value="SH2"/>
    <property type="match status" value="1"/>
</dbReference>
<sequence>PRISKAPSGPAAEAGKGEDEEKEDRVGLGLPAAPKNCLPRRGISVLEKLVKTCPVWLQLGLARSEAARILHREVAGMFLVRRDSSLKRLVLCVHFPSLSDSSSEVLEYTIKEEKSLLYLEGSVLVFEDIFRLVAFYCVSRDLLPFTLRLPQAILEASSFTDLETISNLGLGKSSPWNQGSRWQVRKRGPRISLRAPR</sequence>
<keyword evidence="1" id="KW-0727">SH2 domain</keyword>
<feature type="region of interest" description="Disordered" evidence="2">
    <location>
        <begin position="1"/>
        <end position="25"/>
    </location>
</feature>
<reference evidence="4" key="2">
    <citation type="submission" date="2025-09" db="UniProtKB">
        <authorList>
            <consortium name="Ensembl"/>
        </authorList>
    </citation>
    <scope>IDENTIFICATION</scope>
</reference>
<dbReference type="InterPro" id="IPR036860">
    <property type="entry name" value="SH2_dom_sf"/>
</dbReference>
<feature type="compositionally biased region" description="Basic and acidic residues" evidence="2">
    <location>
        <begin position="15"/>
        <end position="25"/>
    </location>
</feature>
<dbReference type="PROSITE" id="PS50001">
    <property type="entry name" value="SH2"/>
    <property type="match status" value="1"/>
</dbReference>
<keyword evidence="5" id="KW-1185">Reference proteome</keyword>
<dbReference type="AlphaFoldDB" id="A0A8C6A851"/>
<feature type="region of interest" description="Disordered" evidence="2">
    <location>
        <begin position="178"/>
        <end position="197"/>
    </location>
</feature>
<dbReference type="FunFam" id="3.30.505.10:FF:000052">
    <property type="entry name" value="Ras and Rab interactor 2"/>
    <property type="match status" value="1"/>
</dbReference>
<dbReference type="Proteomes" id="UP000694407">
    <property type="component" value="Unplaced"/>
</dbReference>
<dbReference type="Ensembl" id="ENSMMMT00000027588.1">
    <property type="protein sequence ID" value="ENSMMMP00000024374.1"/>
    <property type="gene ID" value="ENSMMMG00000021328.1"/>
</dbReference>
<dbReference type="GeneTree" id="ENSGT00940000158622"/>
<dbReference type="Gene3D" id="3.30.505.10">
    <property type="entry name" value="SH2 domain"/>
    <property type="match status" value="1"/>
</dbReference>
<feature type="domain" description="SH2" evidence="3">
    <location>
        <begin position="56"/>
        <end position="151"/>
    </location>
</feature>
<evidence type="ECO:0000313" key="4">
    <source>
        <dbReference type="Ensembl" id="ENSMMMP00000024374.1"/>
    </source>
</evidence>
<dbReference type="InterPro" id="IPR000980">
    <property type="entry name" value="SH2"/>
</dbReference>